<organism evidence="1 2">
    <name type="scientific">Eumeta variegata</name>
    <name type="common">Bagworm moth</name>
    <name type="synonym">Eumeta japonica</name>
    <dbReference type="NCBI Taxonomy" id="151549"/>
    <lineage>
        <taxon>Eukaryota</taxon>
        <taxon>Metazoa</taxon>
        <taxon>Ecdysozoa</taxon>
        <taxon>Arthropoda</taxon>
        <taxon>Hexapoda</taxon>
        <taxon>Insecta</taxon>
        <taxon>Pterygota</taxon>
        <taxon>Neoptera</taxon>
        <taxon>Endopterygota</taxon>
        <taxon>Lepidoptera</taxon>
        <taxon>Glossata</taxon>
        <taxon>Ditrysia</taxon>
        <taxon>Tineoidea</taxon>
        <taxon>Psychidae</taxon>
        <taxon>Oiketicinae</taxon>
        <taxon>Eumeta</taxon>
    </lineage>
</organism>
<protein>
    <submittedName>
        <fullName evidence="1">Uncharacterized protein</fullName>
    </submittedName>
</protein>
<proteinExistence type="predicted"/>
<keyword evidence="2" id="KW-1185">Reference proteome</keyword>
<sequence length="151" mass="16500">MATLITSAPVKSVTKAAQWSKTGTRGEKKERSGSVIPAHCVIRRQFRAAEFLTALTEPSTTKHLQTDKQQSRDMSRVAATRLVRASVLRAGQTIEGLNKYCVSVPLTRSKALSQRRVRVFVEAVISQGLHSRAEGGRRGNVCLAEAALTRV</sequence>
<dbReference type="EMBL" id="BGZK01000620">
    <property type="protein sequence ID" value="GBP53288.1"/>
    <property type="molecule type" value="Genomic_DNA"/>
</dbReference>
<dbReference type="Proteomes" id="UP000299102">
    <property type="component" value="Unassembled WGS sequence"/>
</dbReference>
<dbReference type="AlphaFoldDB" id="A0A4C1WPH8"/>
<evidence type="ECO:0000313" key="1">
    <source>
        <dbReference type="EMBL" id="GBP53288.1"/>
    </source>
</evidence>
<evidence type="ECO:0000313" key="2">
    <source>
        <dbReference type="Proteomes" id="UP000299102"/>
    </source>
</evidence>
<gene>
    <name evidence="1" type="ORF">EVAR_44289_1</name>
</gene>
<comment type="caution">
    <text evidence="1">The sequence shown here is derived from an EMBL/GenBank/DDBJ whole genome shotgun (WGS) entry which is preliminary data.</text>
</comment>
<reference evidence="1 2" key="1">
    <citation type="journal article" date="2019" name="Commun. Biol.">
        <title>The bagworm genome reveals a unique fibroin gene that provides high tensile strength.</title>
        <authorList>
            <person name="Kono N."/>
            <person name="Nakamura H."/>
            <person name="Ohtoshi R."/>
            <person name="Tomita M."/>
            <person name="Numata K."/>
            <person name="Arakawa K."/>
        </authorList>
    </citation>
    <scope>NUCLEOTIDE SEQUENCE [LARGE SCALE GENOMIC DNA]</scope>
</reference>
<name>A0A4C1WPH8_EUMVA</name>
<accession>A0A4C1WPH8</accession>